<dbReference type="CDD" id="cd11041">
    <property type="entry name" value="CYP503A1-like"/>
    <property type="match status" value="1"/>
</dbReference>
<gene>
    <name evidence="8" type="ORF">SEPMUDRAFT_111178</name>
</gene>
<comment type="similarity">
    <text evidence="2">Belongs to the cytochrome P450 family.</text>
</comment>
<dbReference type="GO" id="GO:0005506">
    <property type="term" value="F:iron ion binding"/>
    <property type="evidence" value="ECO:0007669"/>
    <property type="project" value="InterPro"/>
</dbReference>
<keyword evidence="9" id="KW-1185">Reference proteome</keyword>
<dbReference type="AlphaFoldDB" id="N1QDT7"/>
<dbReference type="STRING" id="692275.N1QDT7"/>
<dbReference type="Pfam" id="PF00067">
    <property type="entry name" value="p450"/>
    <property type="match status" value="1"/>
</dbReference>
<dbReference type="PANTHER" id="PTHR46206:SF1">
    <property type="entry name" value="P450, PUTATIVE (EUROFUNG)-RELATED"/>
    <property type="match status" value="1"/>
</dbReference>
<evidence type="ECO:0000256" key="5">
    <source>
        <dbReference type="ARBA" id="ARBA00023002"/>
    </source>
</evidence>
<dbReference type="GO" id="GO:0004497">
    <property type="term" value="F:monooxygenase activity"/>
    <property type="evidence" value="ECO:0007669"/>
    <property type="project" value="UniProtKB-KW"/>
</dbReference>
<dbReference type="InterPro" id="IPR001128">
    <property type="entry name" value="Cyt_P450"/>
</dbReference>
<comment type="cofactor">
    <cofactor evidence="1">
        <name>heme</name>
        <dbReference type="ChEBI" id="CHEBI:30413"/>
    </cofactor>
</comment>
<keyword evidence="6" id="KW-0408">Iron</keyword>
<evidence type="ECO:0000256" key="4">
    <source>
        <dbReference type="ARBA" id="ARBA00022723"/>
    </source>
</evidence>
<dbReference type="GO" id="GO:0020037">
    <property type="term" value="F:heme binding"/>
    <property type="evidence" value="ECO:0007669"/>
    <property type="project" value="InterPro"/>
</dbReference>
<dbReference type="GO" id="GO:0016705">
    <property type="term" value="F:oxidoreductase activity, acting on paired donors, with incorporation or reduction of molecular oxygen"/>
    <property type="evidence" value="ECO:0007669"/>
    <property type="project" value="InterPro"/>
</dbReference>
<dbReference type="EMBL" id="KB456269">
    <property type="protein sequence ID" value="EMF09741.1"/>
    <property type="molecule type" value="Genomic_DNA"/>
</dbReference>
<sequence>MHQDQQSSMHLKACNRIAAPVIKQRLQAISGRVGETHSKLIEDCFRRGDSFELDPTILCRRLLRLNMAAIHTTSISITNVLLDLYTLPDASVVVEGLRGECKRVLSAHEGVWSKAAIGELHRVDSTIKESMRLRSFGLIGTNRVVTYENSIRFGDGTPIPAGVRIATPIDAIYRNSQFYRAPDDFYTFRFSEQIETKVTLVLTKKHHDTCGDSAAGGILANREHALVTTSDTFLVFGYGRHEMKLMLAHVVMHYDLRIEGPRPKNTDLGIASLPSQKVKIQIRKIV</sequence>
<evidence type="ECO:0000256" key="6">
    <source>
        <dbReference type="ARBA" id="ARBA00023004"/>
    </source>
</evidence>
<dbReference type="OrthoDB" id="1844152at2759"/>
<dbReference type="Gene3D" id="1.10.630.10">
    <property type="entry name" value="Cytochrome P450"/>
    <property type="match status" value="1"/>
</dbReference>
<keyword evidence="4" id="KW-0479">Metal-binding</keyword>
<dbReference type="GeneID" id="27898040"/>
<keyword evidence="7" id="KW-0503">Monooxygenase</keyword>
<name>N1QDT7_SPHMS</name>
<evidence type="ECO:0000256" key="7">
    <source>
        <dbReference type="ARBA" id="ARBA00023033"/>
    </source>
</evidence>
<dbReference type="OMA" id="HIEVPMH"/>
<evidence type="ECO:0000313" key="9">
    <source>
        <dbReference type="Proteomes" id="UP000016931"/>
    </source>
</evidence>
<keyword evidence="3" id="KW-0349">Heme</keyword>
<dbReference type="Proteomes" id="UP000016931">
    <property type="component" value="Unassembled WGS sequence"/>
</dbReference>
<evidence type="ECO:0000313" key="8">
    <source>
        <dbReference type="EMBL" id="EMF09741.1"/>
    </source>
</evidence>
<dbReference type="RefSeq" id="XP_016757862.1">
    <property type="nucleotide sequence ID" value="XM_016900903.1"/>
</dbReference>
<proteinExistence type="inferred from homology"/>
<dbReference type="SUPFAM" id="SSF48264">
    <property type="entry name" value="Cytochrome P450"/>
    <property type="match status" value="1"/>
</dbReference>
<keyword evidence="5" id="KW-0560">Oxidoreductase</keyword>
<dbReference type="HOGENOM" id="CLU_022195_1_2_1"/>
<dbReference type="PANTHER" id="PTHR46206">
    <property type="entry name" value="CYTOCHROME P450"/>
    <property type="match status" value="1"/>
</dbReference>
<organism evidence="8 9">
    <name type="scientific">Sphaerulina musiva (strain SO2202)</name>
    <name type="common">Poplar stem canker fungus</name>
    <name type="synonym">Septoria musiva</name>
    <dbReference type="NCBI Taxonomy" id="692275"/>
    <lineage>
        <taxon>Eukaryota</taxon>
        <taxon>Fungi</taxon>
        <taxon>Dikarya</taxon>
        <taxon>Ascomycota</taxon>
        <taxon>Pezizomycotina</taxon>
        <taxon>Dothideomycetes</taxon>
        <taxon>Dothideomycetidae</taxon>
        <taxon>Mycosphaerellales</taxon>
        <taxon>Mycosphaerellaceae</taxon>
        <taxon>Sphaerulina</taxon>
    </lineage>
</organism>
<reference evidence="8 9" key="1">
    <citation type="journal article" date="2012" name="PLoS Pathog.">
        <title>Diverse lifestyles and strategies of plant pathogenesis encoded in the genomes of eighteen Dothideomycetes fungi.</title>
        <authorList>
            <person name="Ohm R.A."/>
            <person name="Feau N."/>
            <person name="Henrissat B."/>
            <person name="Schoch C.L."/>
            <person name="Horwitz B.A."/>
            <person name="Barry K.W."/>
            <person name="Condon B.J."/>
            <person name="Copeland A.C."/>
            <person name="Dhillon B."/>
            <person name="Glaser F."/>
            <person name="Hesse C.N."/>
            <person name="Kosti I."/>
            <person name="LaButti K."/>
            <person name="Lindquist E.A."/>
            <person name="Lucas S."/>
            <person name="Salamov A.A."/>
            <person name="Bradshaw R.E."/>
            <person name="Ciuffetti L."/>
            <person name="Hamelin R.C."/>
            <person name="Kema G.H.J."/>
            <person name="Lawrence C."/>
            <person name="Scott J.A."/>
            <person name="Spatafora J.W."/>
            <person name="Turgeon B.G."/>
            <person name="de Wit P.J.G.M."/>
            <person name="Zhong S."/>
            <person name="Goodwin S.B."/>
            <person name="Grigoriev I.V."/>
        </authorList>
    </citation>
    <scope>NUCLEOTIDE SEQUENCE [LARGE SCALE GENOMIC DNA]</scope>
    <source>
        <strain evidence="8 9">SO2202</strain>
    </source>
</reference>
<evidence type="ECO:0000256" key="1">
    <source>
        <dbReference type="ARBA" id="ARBA00001971"/>
    </source>
</evidence>
<dbReference type="eggNOG" id="KOG0158">
    <property type="taxonomic scope" value="Eukaryota"/>
</dbReference>
<protein>
    <submittedName>
        <fullName evidence="8">Cytochrome P450</fullName>
    </submittedName>
</protein>
<dbReference type="InterPro" id="IPR036396">
    <property type="entry name" value="Cyt_P450_sf"/>
</dbReference>
<accession>N1QDT7</accession>
<evidence type="ECO:0000256" key="2">
    <source>
        <dbReference type="ARBA" id="ARBA00010617"/>
    </source>
</evidence>
<evidence type="ECO:0000256" key="3">
    <source>
        <dbReference type="ARBA" id="ARBA00022617"/>
    </source>
</evidence>